<dbReference type="PANTHER" id="PTHR45138:SF9">
    <property type="entry name" value="DIGUANYLATE CYCLASE DGCM-RELATED"/>
    <property type="match status" value="1"/>
</dbReference>
<evidence type="ECO:0000256" key="1">
    <source>
        <dbReference type="SAM" id="Phobius"/>
    </source>
</evidence>
<keyword evidence="1" id="KW-1133">Transmembrane helix</keyword>
<dbReference type="Gene3D" id="3.30.70.270">
    <property type="match status" value="1"/>
</dbReference>
<evidence type="ECO:0000313" key="3">
    <source>
        <dbReference type="EMBL" id="MFC5449583.1"/>
    </source>
</evidence>
<sequence>MNKRTMPTLFLFVIVLMASLLMAPSAKGSGILELNDSKNEYDLNPYTSVLEDKENRLVIYDLLHPDVAARFTDAGSQTINYGYSAYSHWAEFKVKNTSLKKDWLLEIAFPTLDSVDAYVLDGTNTVLQKHVGDDNAFDNREVKNRNLVLNLEIERGETLDVYLHFRTEGAAALPLKIIHPVHFAQKEQVSYLLLGANYGIIIILTIYNAFMAFFFRAKAYLYFALHSASGLIMFATLNGVAFEFLWSDAIWWNNRAIGFFMCVSHIMALLFIRNFLPPRSLSDRWKLFCNMFIVVEIFNILLMCVDVVLGLKLMLVKYLFFELLMIIPGVRALQANFRPARYYLCGWGIFAMTGIITTFTESGVIPMNSLTTFSAQIGSTLETLIVSWGLANQIKLIRKEKDRAVEQMNENRKLADSDFLTGLYNRRYIMNRFSSRMSEQMVFLILDIDHFKRINDTYGHLAGDNVLQQIASVLRQCFRHGDVIGRFGGEEFIVLMPDTFLDQARHRAEELLSAVCSVPIHIGDTHITCTVSIGITEWKSDSSDDFHAALRRADEALYEAKRLGRNRICVSSS</sequence>
<dbReference type="SMART" id="SM00267">
    <property type="entry name" value="GGDEF"/>
    <property type="match status" value="1"/>
</dbReference>
<evidence type="ECO:0000313" key="4">
    <source>
        <dbReference type="Proteomes" id="UP001596044"/>
    </source>
</evidence>
<dbReference type="InterPro" id="IPR011623">
    <property type="entry name" value="7TMR_DISM_rcpt_extracell_dom1"/>
</dbReference>
<dbReference type="CDD" id="cd01949">
    <property type="entry name" value="GGDEF"/>
    <property type="match status" value="1"/>
</dbReference>
<feature type="transmembrane region" description="Helical" evidence="1">
    <location>
        <begin position="219"/>
        <end position="237"/>
    </location>
</feature>
<dbReference type="RefSeq" id="WP_270877572.1">
    <property type="nucleotide sequence ID" value="NZ_JAQFVF010000002.1"/>
</dbReference>
<dbReference type="PROSITE" id="PS50887">
    <property type="entry name" value="GGDEF"/>
    <property type="match status" value="1"/>
</dbReference>
<dbReference type="InterPro" id="IPR029787">
    <property type="entry name" value="Nucleotide_cyclase"/>
</dbReference>
<dbReference type="InterPro" id="IPR043128">
    <property type="entry name" value="Rev_trsase/Diguanyl_cyclase"/>
</dbReference>
<feature type="transmembrane region" description="Helical" evidence="1">
    <location>
        <begin position="315"/>
        <end position="333"/>
    </location>
</feature>
<reference evidence="4" key="1">
    <citation type="journal article" date="2019" name="Int. J. Syst. Evol. Microbiol.">
        <title>The Global Catalogue of Microorganisms (GCM) 10K type strain sequencing project: providing services to taxonomists for standard genome sequencing and annotation.</title>
        <authorList>
            <consortium name="The Broad Institute Genomics Platform"/>
            <consortium name="The Broad Institute Genome Sequencing Center for Infectious Disease"/>
            <person name="Wu L."/>
            <person name="Ma J."/>
        </authorList>
    </citation>
    <scope>NUCLEOTIDE SEQUENCE [LARGE SCALE GENOMIC DNA]</scope>
    <source>
        <strain evidence="4">KACC 11904</strain>
    </source>
</reference>
<comment type="caution">
    <text evidence="3">The sequence shown here is derived from an EMBL/GenBank/DDBJ whole genome shotgun (WGS) entry which is preliminary data.</text>
</comment>
<protein>
    <submittedName>
        <fullName evidence="3">Sensor domain-containing diguanylate cyclase</fullName>
    </submittedName>
</protein>
<evidence type="ECO:0000259" key="2">
    <source>
        <dbReference type="PROSITE" id="PS50887"/>
    </source>
</evidence>
<accession>A0ABW0K884</accession>
<keyword evidence="1" id="KW-0472">Membrane</keyword>
<feature type="transmembrane region" description="Helical" evidence="1">
    <location>
        <begin position="257"/>
        <end position="276"/>
    </location>
</feature>
<feature type="domain" description="GGDEF" evidence="2">
    <location>
        <begin position="439"/>
        <end position="573"/>
    </location>
</feature>
<dbReference type="InterPro" id="IPR050469">
    <property type="entry name" value="Diguanylate_Cyclase"/>
</dbReference>
<dbReference type="NCBIfam" id="TIGR00254">
    <property type="entry name" value="GGDEF"/>
    <property type="match status" value="1"/>
</dbReference>
<dbReference type="PANTHER" id="PTHR45138">
    <property type="entry name" value="REGULATORY COMPONENTS OF SENSORY TRANSDUCTION SYSTEM"/>
    <property type="match status" value="1"/>
</dbReference>
<dbReference type="Proteomes" id="UP001596044">
    <property type="component" value="Unassembled WGS sequence"/>
</dbReference>
<keyword evidence="1" id="KW-0812">Transmembrane</keyword>
<feature type="transmembrane region" description="Helical" evidence="1">
    <location>
        <begin position="288"/>
        <end position="309"/>
    </location>
</feature>
<dbReference type="InterPro" id="IPR011622">
    <property type="entry name" value="7TMR_DISM_rcpt_extracell_dom2"/>
</dbReference>
<gene>
    <name evidence="3" type="ORF">ACFPOG_15035</name>
</gene>
<feature type="transmembrane region" description="Helical" evidence="1">
    <location>
        <begin position="189"/>
        <end position="207"/>
    </location>
</feature>
<dbReference type="SUPFAM" id="SSF55073">
    <property type="entry name" value="Nucleotide cyclase"/>
    <property type="match status" value="1"/>
</dbReference>
<dbReference type="Gene3D" id="2.60.40.2380">
    <property type="match status" value="1"/>
</dbReference>
<dbReference type="Pfam" id="PF07695">
    <property type="entry name" value="7TMR-DISM_7TM"/>
    <property type="match status" value="1"/>
</dbReference>
<dbReference type="Pfam" id="PF07696">
    <property type="entry name" value="7TMR-DISMED2"/>
    <property type="match status" value="1"/>
</dbReference>
<name>A0ABW0K884_9BACL</name>
<proteinExistence type="predicted"/>
<dbReference type="InterPro" id="IPR000160">
    <property type="entry name" value="GGDEF_dom"/>
</dbReference>
<dbReference type="Pfam" id="PF00990">
    <property type="entry name" value="GGDEF"/>
    <property type="match status" value="1"/>
</dbReference>
<feature type="transmembrane region" description="Helical" evidence="1">
    <location>
        <begin position="340"/>
        <end position="360"/>
    </location>
</feature>
<keyword evidence="4" id="KW-1185">Reference proteome</keyword>
<organism evidence="3 4">
    <name type="scientific">Paenibacillus aestuarii</name>
    <dbReference type="NCBI Taxonomy" id="516965"/>
    <lineage>
        <taxon>Bacteria</taxon>
        <taxon>Bacillati</taxon>
        <taxon>Bacillota</taxon>
        <taxon>Bacilli</taxon>
        <taxon>Bacillales</taxon>
        <taxon>Paenibacillaceae</taxon>
        <taxon>Paenibacillus</taxon>
    </lineage>
</organism>
<dbReference type="EMBL" id="JBHSMJ010000020">
    <property type="protein sequence ID" value="MFC5449583.1"/>
    <property type="molecule type" value="Genomic_DNA"/>
</dbReference>